<sequence>MGAVNDNAKRLYGDAGVIRLIAAQVLVLSILALWSGSQIVMGFLVIDFAIRAFTYSMSPLKWSAQKLSKGLGNTPRPIFLPPKRFAALLGFIFSTSWLLFLLLSWPVATLVIGVTLIVAASLEAFFEICLGCYVYNWVVSPLMQRLKS</sequence>
<keyword evidence="1" id="KW-0812">Transmembrane</keyword>
<accession>A0A2T8HIF3</accession>
<organism evidence="3 4">
    <name type="scientific">Sphingobacterium corticibacter</name>
    <dbReference type="NCBI Taxonomy" id="2171749"/>
    <lineage>
        <taxon>Bacteria</taxon>
        <taxon>Pseudomonadati</taxon>
        <taxon>Bacteroidota</taxon>
        <taxon>Sphingobacteriia</taxon>
        <taxon>Sphingobacteriales</taxon>
        <taxon>Sphingobacteriaceae</taxon>
        <taxon>Sphingobacterium</taxon>
    </lineage>
</organism>
<keyword evidence="1" id="KW-0472">Membrane</keyword>
<evidence type="ECO:0000313" key="4">
    <source>
        <dbReference type="Proteomes" id="UP000245627"/>
    </source>
</evidence>
<gene>
    <name evidence="3" type="ORF">DC487_09825</name>
</gene>
<feature type="transmembrane region" description="Helical" evidence="1">
    <location>
        <begin position="12"/>
        <end position="34"/>
    </location>
</feature>
<keyword evidence="4" id="KW-1185">Reference proteome</keyword>
<feature type="transmembrane region" description="Helical" evidence="1">
    <location>
        <begin position="85"/>
        <end position="105"/>
    </location>
</feature>
<feature type="transmembrane region" description="Helical" evidence="1">
    <location>
        <begin position="111"/>
        <end position="138"/>
    </location>
</feature>
<dbReference type="Proteomes" id="UP000245627">
    <property type="component" value="Unassembled WGS sequence"/>
</dbReference>
<dbReference type="RefSeq" id="WP_116775803.1">
    <property type="nucleotide sequence ID" value="NZ_QDKG01000003.1"/>
</dbReference>
<comment type="caution">
    <text evidence="3">The sequence shown here is derived from an EMBL/GenBank/DDBJ whole genome shotgun (WGS) entry which is preliminary data.</text>
</comment>
<keyword evidence="1" id="KW-1133">Transmembrane helix</keyword>
<dbReference type="Pfam" id="PF14340">
    <property type="entry name" value="DUF4395"/>
    <property type="match status" value="1"/>
</dbReference>
<dbReference type="OrthoDB" id="1261922at2"/>
<evidence type="ECO:0000256" key="1">
    <source>
        <dbReference type="SAM" id="Phobius"/>
    </source>
</evidence>
<dbReference type="InterPro" id="IPR025508">
    <property type="entry name" value="DUF4395"/>
</dbReference>
<reference evidence="3 4" key="1">
    <citation type="submission" date="2018-04" db="EMBL/GenBank/DDBJ databases">
        <title>Sphingobacterium cortibacter sp. nov.</title>
        <authorList>
            <person name="Li Y."/>
        </authorList>
    </citation>
    <scope>NUCLEOTIDE SEQUENCE [LARGE SCALE GENOMIC DNA]</scope>
    <source>
        <strain evidence="3 4">2c-3</strain>
    </source>
</reference>
<evidence type="ECO:0000259" key="2">
    <source>
        <dbReference type="Pfam" id="PF14340"/>
    </source>
</evidence>
<protein>
    <recommendedName>
        <fullName evidence="2">DUF4395 domain-containing protein</fullName>
    </recommendedName>
</protein>
<proteinExistence type="predicted"/>
<feature type="domain" description="DUF4395" evidence="2">
    <location>
        <begin position="17"/>
        <end position="138"/>
    </location>
</feature>
<evidence type="ECO:0000313" key="3">
    <source>
        <dbReference type="EMBL" id="PVH25214.1"/>
    </source>
</evidence>
<dbReference type="EMBL" id="QDKG01000003">
    <property type="protein sequence ID" value="PVH25214.1"/>
    <property type="molecule type" value="Genomic_DNA"/>
</dbReference>
<name>A0A2T8HIF3_9SPHI</name>
<dbReference type="AlphaFoldDB" id="A0A2T8HIF3"/>